<accession>A0A8S5SUS4</accession>
<name>A0A8S5SUS4_9CAUD</name>
<protein>
    <submittedName>
        <fullName evidence="1">GcrA cell cycle regulator</fullName>
    </submittedName>
</protein>
<reference evidence="1" key="1">
    <citation type="journal article" date="2021" name="Proc. Natl. Acad. Sci. U.S.A.">
        <title>A Catalog of Tens of Thousands of Viruses from Human Metagenomes Reveals Hidden Associations with Chronic Diseases.</title>
        <authorList>
            <person name="Tisza M.J."/>
            <person name="Buck C.B."/>
        </authorList>
    </citation>
    <scope>NUCLEOTIDE SEQUENCE</scope>
    <source>
        <strain evidence="1">CtqPo10</strain>
    </source>
</reference>
<organism evidence="1">
    <name type="scientific">Siphoviridae sp. ctqPo10</name>
    <dbReference type="NCBI Taxonomy" id="2827948"/>
    <lineage>
        <taxon>Viruses</taxon>
        <taxon>Duplodnaviria</taxon>
        <taxon>Heunggongvirae</taxon>
        <taxon>Uroviricota</taxon>
        <taxon>Caudoviricetes</taxon>
    </lineage>
</organism>
<dbReference type="Gene3D" id="1.10.10.60">
    <property type="entry name" value="Homeodomain-like"/>
    <property type="match status" value="1"/>
</dbReference>
<dbReference type="EMBL" id="BK032682">
    <property type="protein sequence ID" value="DAF54777.1"/>
    <property type="molecule type" value="Genomic_DNA"/>
</dbReference>
<sequence length="51" mass="5942">MIQLENWFTYNDIENIKKMYKDGKSFEEIANVIGCTAIAIETTLRSERIIS</sequence>
<evidence type="ECO:0000313" key="1">
    <source>
        <dbReference type="EMBL" id="DAF54777.1"/>
    </source>
</evidence>
<proteinExistence type="predicted"/>